<dbReference type="Gene3D" id="3.40.1380.20">
    <property type="entry name" value="Pyruvate kinase, C-terminal domain"/>
    <property type="match status" value="1"/>
</dbReference>
<evidence type="ECO:0000313" key="18">
    <source>
        <dbReference type="Proteomes" id="UP001648503"/>
    </source>
</evidence>
<evidence type="ECO:0000256" key="6">
    <source>
        <dbReference type="ARBA" id="ARBA00022723"/>
    </source>
</evidence>
<evidence type="ECO:0000256" key="10">
    <source>
        <dbReference type="ARBA" id="ARBA00022842"/>
    </source>
</evidence>
<comment type="cofactor">
    <cofactor evidence="1">
        <name>K(+)</name>
        <dbReference type="ChEBI" id="CHEBI:29103"/>
    </cofactor>
</comment>
<evidence type="ECO:0000256" key="14">
    <source>
        <dbReference type="RuleBase" id="RU000504"/>
    </source>
</evidence>
<proteinExistence type="inferred from homology"/>
<evidence type="ECO:0000256" key="12">
    <source>
        <dbReference type="ARBA" id="ARBA00023317"/>
    </source>
</evidence>
<comment type="catalytic activity">
    <reaction evidence="13 14">
        <text>pyruvate + ATP = phosphoenolpyruvate + ADP + H(+)</text>
        <dbReference type="Rhea" id="RHEA:18157"/>
        <dbReference type="ChEBI" id="CHEBI:15361"/>
        <dbReference type="ChEBI" id="CHEBI:15378"/>
        <dbReference type="ChEBI" id="CHEBI:30616"/>
        <dbReference type="ChEBI" id="CHEBI:58702"/>
        <dbReference type="ChEBI" id="CHEBI:456216"/>
        <dbReference type="EC" id="2.7.1.40"/>
    </reaction>
</comment>
<sequence length="516" mass="56084">MLVADLAPRKTKIVATLGPASVSKIPELILAETQTPIIHAIRSAAMSLHKPVAILGDLGGPKIRCNGFKAPTTEIPLVVGTTVILEATEDLCETGRITTCVLPLVSELQPGHRVLIDDGTMQLQMTRRQSQTSVEMLVVVGGNLKPHKGINVPDMRLNMPAVTDKDFKDATYMWDHRFDFIALSFVQVAADVQVLLDLFETFRKTRNEVTIDTSIDASDIYACTVGGDGEPPHLPWRPFVISKIEKPQALDAIDDIIALSDGIMVARGDLGVEISLERVPIIQKMLIHKANAAEKPVITATQMLESMINSPVPTRAEVSDVANAVLDGTDAVMLSGECAVGKYPIETVSMMSSICQHAEAGDDFMQQPAMMEWNSCKVKHLQTLGHPIADAAIAAAHEAHACALIVFTYTGDMAYFVSKRRPNHPIVAITHRMFLYRRLALLYGVFPVLSTALPKNGHSLDTPMSTEELYLRTQADVSDHGLAATLGIHAGNIVVYCAGFHGPWPALSYTVKISIF</sequence>
<dbReference type="InterPro" id="IPR015813">
    <property type="entry name" value="Pyrv/PenolPyrv_kinase-like_dom"/>
</dbReference>
<evidence type="ECO:0000256" key="3">
    <source>
        <dbReference type="ARBA" id="ARBA00008663"/>
    </source>
</evidence>
<gene>
    <name evidence="17" type="ORF">BASA50_010633</name>
</gene>
<evidence type="ECO:0000256" key="7">
    <source>
        <dbReference type="ARBA" id="ARBA00022741"/>
    </source>
</evidence>
<evidence type="ECO:0000256" key="11">
    <source>
        <dbReference type="ARBA" id="ARBA00023152"/>
    </source>
</evidence>
<comment type="similarity">
    <text evidence="3 14">Belongs to the pyruvate kinase family.</text>
</comment>
<name>A0ABQ8EXX4_9FUNG</name>
<dbReference type="SUPFAM" id="SSF51621">
    <property type="entry name" value="Phosphoenolpyruvate/pyruvate domain"/>
    <property type="match status" value="1"/>
</dbReference>
<keyword evidence="7" id="KW-0547">Nucleotide-binding</keyword>
<evidence type="ECO:0000256" key="9">
    <source>
        <dbReference type="ARBA" id="ARBA00022840"/>
    </source>
</evidence>
<dbReference type="InterPro" id="IPR040442">
    <property type="entry name" value="Pyrv_kinase-like_dom_sf"/>
</dbReference>
<evidence type="ECO:0000256" key="4">
    <source>
        <dbReference type="ARBA" id="ARBA00012142"/>
    </source>
</evidence>
<keyword evidence="8 14" id="KW-0418">Kinase</keyword>
<keyword evidence="5 14" id="KW-0808">Transferase</keyword>
<reference evidence="17 18" key="1">
    <citation type="submission" date="2021-02" db="EMBL/GenBank/DDBJ databases">
        <title>Variation within the Batrachochytrium salamandrivorans European outbreak.</title>
        <authorList>
            <person name="Kelly M."/>
            <person name="Pasmans F."/>
            <person name="Shea T.P."/>
            <person name="Munoz J.F."/>
            <person name="Carranza S."/>
            <person name="Cuomo C.A."/>
            <person name="Martel A."/>
        </authorList>
    </citation>
    <scope>NUCLEOTIDE SEQUENCE [LARGE SCALE GENOMIC DNA]</scope>
    <source>
        <strain evidence="17 18">AMFP18/2</strain>
    </source>
</reference>
<dbReference type="SUPFAM" id="SSF52935">
    <property type="entry name" value="PK C-terminal domain-like"/>
    <property type="match status" value="1"/>
</dbReference>
<keyword evidence="6" id="KW-0479">Metal-binding</keyword>
<dbReference type="InterPro" id="IPR015795">
    <property type="entry name" value="Pyrv_Knase_C"/>
</dbReference>
<comment type="caution">
    <text evidence="17">The sequence shown here is derived from an EMBL/GenBank/DDBJ whole genome shotgun (WGS) entry which is preliminary data.</text>
</comment>
<evidence type="ECO:0000256" key="5">
    <source>
        <dbReference type="ARBA" id="ARBA00022679"/>
    </source>
</evidence>
<organism evidence="17 18">
    <name type="scientific">Batrachochytrium salamandrivorans</name>
    <dbReference type="NCBI Taxonomy" id="1357716"/>
    <lineage>
        <taxon>Eukaryota</taxon>
        <taxon>Fungi</taxon>
        <taxon>Fungi incertae sedis</taxon>
        <taxon>Chytridiomycota</taxon>
        <taxon>Chytridiomycota incertae sedis</taxon>
        <taxon>Chytridiomycetes</taxon>
        <taxon>Rhizophydiales</taxon>
        <taxon>Rhizophydiales incertae sedis</taxon>
        <taxon>Batrachochytrium</taxon>
    </lineage>
</organism>
<dbReference type="InterPro" id="IPR011037">
    <property type="entry name" value="Pyrv_Knase-like_insert_dom_sf"/>
</dbReference>
<keyword evidence="11 14" id="KW-0324">Glycolysis</keyword>
<feature type="domain" description="Pyruvate kinase barrel" evidence="15">
    <location>
        <begin position="240"/>
        <end position="348"/>
    </location>
</feature>
<dbReference type="InterPro" id="IPR015806">
    <property type="entry name" value="Pyrv_Knase_insert_dom_sf"/>
</dbReference>
<dbReference type="EC" id="2.7.1.40" evidence="4 14"/>
<keyword evidence="12" id="KW-0670">Pyruvate</keyword>
<evidence type="ECO:0000256" key="1">
    <source>
        <dbReference type="ARBA" id="ARBA00001958"/>
    </source>
</evidence>
<evidence type="ECO:0000256" key="13">
    <source>
        <dbReference type="ARBA" id="ARBA00048152"/>
    </source>
</evidence>
<dbReference type="InterPro" id="IPR015793">
    <property type="entry name" value="Pyrv_Knase_brl"/>
</dbReference>
<evidence type="ECO:0000256" key="8">
    <source>
        <dbReference type="ARBA" id="ARBA00022777"/>
    </source>
</evidence>
<keyword evidence="9" id="KW-0067">ATP-binding</keyword>
<keyword evidence="10 14" id="KW-0460">Magnesium</keyword>
<comment type="pathway">
    <text evidence="2 14">Carbohydrate degradation; glycolysis; pyruvate from D-glyceraldehyde 3-phosphate: step 5/5.</text>
</comment>
<accession>A0ABQ8EXX4</accession>
<protein>
    <recommendedName>
        <fullName evidence="4 14">Pyruvate kinase</fullName>
        <ecNumber evidence="4 14">2.7.1.40</ecNumber>
    </recommendedName>
</protein>
<feature type="domain" description="Pyruvate kinase barrel" evidence="15">
    <location>
        <begin position="9"/>
        <end position="200"/>
    </location>
</feature>
<dbReference type="SUPFAM" id="SSF50800">
    <property type="entry name" value="PK beta-barrel domain-like"/>
    <property type="match status" value="1"/>
</dbReference>
<evidence type="ECO:0000313" key="17">
    <source>
        <dbReference type="EMBL" id="KAH6588603.1"/>
    </source>
</evidence>
<evidence type="ECO:0000259" key="16">
    <source>
        <dbReference type="Pfam" id="PF02887"/>
    </source>
</evidence>
<dbReference type="Pfam" id="PF00224">
    <property type="entry name" value="PK"/>
    <property type="match status" value="2"/>
</dbReference>
<dbReference type="InterPro" id="IPR001697">
    <property type="entry name" value="Pyr_Knase"/>
</dbReference>
<dbReference type="EMBL" id="JAFCIX010000499">
    <property type="protein sequence ID" value="KAH6588603.1"/>
    <property type="molecule type" value="Genomic_DNA"/>
</dbReference>
<keyword evidence="18" id="KW-1185">Reference proteome</keyword>
<dbReference type="Pfam" id="PF02887">
    <property type="entry name" value="PK_C"/>
    <property type="match status" value="1"/>
</dbReference>
<feature type="domain" description="Pyruvate kinase C-terminal" evidence="16">
    <location>
        <begin position="388"/>
        <end position="499"/>
    </location>
</feature>
<dbReference type="PANTHER" id="PTHR11817">
    <property type="entry name" value="PYRUVATE KINASE"/>
    <property type="match status" value="1"/>
</dbReference>
<dbReference type="Gene3D" id="3.20.20.60">
    <property type="entry name" value="Phosphoenolpyruvate-binding domains"/>
    <property type="match status" value="2"/>
</dbReference>
<evidence type="ECO:0000259" key="15">
    <source>
        <dbReference type="Pfam" id="PF00224"/>
    </source>
</evidence>
<dbReference type="PRINTS" id="PR01050">
    <property type="entry name" value="PYRUVTKNASE"/>
</dbReference>
<dbReference type="Proteomes" id="UP001648503">
    <property type="component" value="Unassembled WGS sequence"/>
</dbReference>
<dbReference type="Gene3D" id="2.40.33.10">
    <property type="entry name" value="PK beta-barrel domain-like"/>
    <property type="match status" value="1"/>
</dbReference>
<dbReference type="InterPro" id="IPR036918">
    <property type="entry name" value="Pyrv_Knase_C_sf"/>
</dbReference>
<evidence type="ECO:0000256" key="2">
    <source>
        <dbReference type="ARBA" id="ARBA00004997"/>
    </source>
</evidence>